<dbReference type="InterPro" id="IPR011009">
    <property type="entry name" value="Kinase-like_dom_sf"/>
</dbReference>
<dbReference type="Proteomes" id="UP000217199">
    <property type="component" value="Unassembled WGS sequence"/>
</dbReference>
<protein>
    <submittedName>
        <fullName evidence="1">Uncharacterized protein</fullName>
    </submittedName>
</protein>
<gene>
    <name evidence="1" type="ORF">PNOK_0545700</name>
</gene>
<dbReference type="OrthoDB" id="2523749at2759"/>
<dbReference type="STRING" id="2282107.A0A286UGL2"/>
<comment type="caution">
    <text evidence="1">The sequence shown here is derived from an EMBL/GenBank/DDBJ whole genome shotgun (WGS) entry which is preliminary data.</text>
</comment>
<reference evidence="1 2" key="1">
    <citation type="journal article" date="2017" name="Mol. Ecol.">
        <title>Comparative and population genomic landscape of Phellinus noxius: A hypervariable fungus causing root rot in trees.</title>
        <authorList>
            <person name="Chung C.L."/>
            <person name="Lee T.J."/>
            <person name="Akiba M."/>
            <person name="Lee H.H."/>
            <person name="Kuo T.H."/>
            <person name="Liu D."/>
            <person name="Ke H.M."/>
            <person name="Yokoi T."/>
            <person name="Roa M.B."/>
            <person name="Lu M.J."/>
            <person name="Chang Y.Y."/>
            <person name="Ann P.J."/>
            <person name="Tsai J.N."/>
            <person name="Chen C.Y."/>
            <person name="Tzean S.S."/>
            <person name="Ota Y."/>
            <person name="Hattori T."/>
            <person name="Sahashi N."/>
            <person name="Liou R.F."/>
            <person name="Kikuchi T."/>
            <person name="Tsai I.J."/>
        </authorList>
    </citation>
    <scope>NUCLEOTIDE SEQUENCE [LARGE SCALE GENOMIC DNA]</scope>
    <source>
        <strain evidence="1 2">FFPRI411160</strain>
    </source>
</reference>
<dbReference type="InParanoid" id="A0A286UGL2"/>
<evidence type="ECO:0000313" key="2">
    <source>
        <dbReference type="Proteomes" id="UP000217199"/>
    </source>
</evidence>
<accession>A0A286UGL2</accession>
<dbReference type="PANTHER" id="PTHR37171:SF1">
    <property type="entry name" value="SERINE_THREONINE-PROTEIN KINASE YRZF-RELATED"/>
    <property type="match status" value="1"/>
</dbReference>
<dbReference type="AlphaFoldDB" id="A0A286UGL2"/>
<dbReference type="EMBL" id="NBII01000005">
    <property type="protein sequence ID" value="PAV18614.1"/>
    <property type="molecule type" value="Genomic_DNA"/>
</dbReference>
<proteinExistence type="predicted"/>
<dbReference type="PANTHER" id="PTHR37171">
    <property type="entry name" value="SERINE/THREONINE-PROTEIN KINASE YRZF-RELATED"/>
    <property type="match status" value="1"/>
</dbReference>
<name>A0A286UGL2_9AGAM</name>
<keyword evidence="2" id="KW-1185">Reference proteome</keyword>
<organism evidence="1 2">
    <name type="scientific">Pyrrhoderma noxium</name>
    <dbReference type="NCBI Taxonomy" id="2282107"/>
    <lineage>
        <taxon>Eukaryota</taxon>
        <taxon>Fungi</taxon>
        <taxon>Dikarya</taxon>
        <taxon>Basidiomycota</taxon>
        <taxon>Agaricomycotina</taxon>
        <taxon>Agaricomycetes</taxon>
        <taxon>Hymenochaetales</taxon>
        <taxon>Hymenochaetaceae</taxon>
        <taxon>Pyrrhoderma</taxon>
    </lineage>
</organism>
<dbReference type="SUPFAM" id="SSF56112">
    <property type="entry name" value="Protein kinase-like (PK-like)"/>
    <property type="match status" value="2"/>
</dbReference>
<dbReference type="InterPro" id="IPR052396">
    <property type="entry name" value="Meiotic_Drive_Suppr_Kinase"/>
</dbReference>
<sequence length="847" mass="96563">MASTTTMAAYVRIVAAQGFYVDFTTPCTIESKYSGFTPDHTQELVLQEIVRDSQPAVYRGTLNGMSVVVKIIIDRDISKLRSEAKNYFVMEDLQGTVIPYCYNYLTGSIPIDGETRSSAIGCLILEDCGESVEDFFSLKLEEKKKILDGLLTMHMDGFDHTEFVEKHVVRGSQGYRITGLKHISRKHQCPWDSEHDNWNVGGYYNKNFPCKGLKMAGARMDIWKKDVDYVIASHVRIRVARNLHADFTTPCIIESRASGSTPDVTQELILQKDIQDVQSFSSVNIEADPRPQVYRGTLDGTSVVVKVVFASDKARLKLREERDNYIAMEDLQGSVIPHCYNYVIGSTPIKGQTKPSDIECLILEDCGKSVGYFPSLKLKDRMKILSKLLRMHMHGFHHDDFEGRNVVLGPHGHRIIDLERMSKHQCPLKYGHVTTKCYEDIPSCGLRSAGVAMRIWREADSHIKVLIMFVSDNLKLLPPREIMDCLIPSGIGCTSNNIKVMKRWLKQFKKEMDDTPDCNVKELVLKYQANPPHIPDICSEKQVEFKKYIPKSSRAHVRILVEKHCSVNFTNPCIVESEDESSTPNLTQELILQRNIRGSHYRGTLDGIPVIVKIKFDYDIDELKKEAKNYFAMKDLQGTVIPRCYNYFTGSTRKGEREPIDIGCLILEDCGEPLQSFYNLKPEDSIETWNKLLTMHMHGFHHSYFVERNVVRGPHGHRIVNLGDISKRQCPWERNIICEDRSEDFPCESLKLAGHHLCIWEKADSHIKVLIMFVGDDLELLPSRGIMDCLIPSGLGCTAKNVELIKGWLKEFKKELDSNPDCNVNELIAKYQANLLQNTQRNLLTRD</sequence>
<evidence type="ECO:0000313" key="1">
    <source>
        <dbReference type="EMBL" id="PAV18614.1"/>
    </source>
</evidence>